<evidence type="ECO:0000256" key="9">
    <source>
        <dbReference type="RuleBase" id="RU003357"/>
    </source>
</evidence>
<dbReference type="InterPro" id="IPR037066">
    <property type="entry name" value="Plug_dom_sf"/>
</dbReference>
<dbReference type="InterPro" id="IPR000531">
    <property type="entry name" value="Beta-barrel_TonB"/>
</dbReference>
<evidence type="ECO:0000259" key="11">
    <source>
        <dbReference type="Pfam" id="PF07715"/>
    </source>
</evidence>
<evidence type="ECO:0000256" key="4">
    <source>
        <dbReference type="ARBA" id="ARBA00022692"/>
    </source>
</evidence>
<evidence type="ECO:0000256" key="5">
    <source>
        <dbReference type="ARBA" id="ARBA00023077"/>
    </source>
</evidence>
<evidence type="ECO:0000256" key="1">
    <source>
        <dbReference type="ARBA" id="ARBA00004571"/>
    </source>
</evidence>
<feature type="domain" description="TonB-dependent receptor-like beta-barrel" evidence="10">
    <location>
        <begin position="344"/>
        <end position="771"/>
    </location>
</feature>
<keyword evidence="4 8" id="KW-0812">Transmembrane</keyword>
<dbReference type="PROSITE" id="PS52016">
    <property type="entry name" value="TONB_DEPENDENT_REC_3"/>
    <property type="match status" value="1"/>
</dbReference>
<dbReference type="InterPro" id="IPR012910">
    <property type="entry name" value="Plug_dom"/>
</dbReference>
<gene>
    <name evidence="12" type="ORF">DNU06_11950</name>
</gene>
<organism evidence="12 13">
    <name type="scientific">Putridiphycobacter roseus</name>
    <dbReference type="NCBI Taxonomy" id="2219161"/>
    <lineage>
        <taxon>Bacteria</taxon>
        <taxon>Pseudomonadati</taxon>
        <taxon>Bacteroidota</taxon>
        <taxon>Flavobacteriia</taxon>
        <taxon>Flavobacteriales</taxon>
        <taxon>Crocinitomicaceae</taxon>
        <taxon>Putridiphycobacter</taxon>
    </lineage>
</organism>
<dbReference type="GO" id="GO:0009279">
    <property type="term" value="C:cell outer membrane"/>
    <property type="evidence" value="ECO:0007669"/>
    <property type="project" value="UniProtKB-SubCell"/>
</dbReference>
<dbReference type="InterPro" id="IPR008969">
    <property type="entry name" value="CarboxyPept-like_regulatory"/>
</dbReference>
<keyword evidence="3 8" id="KW-1134">Transmembrane beta strand</keyword>
<dbReference type="Pfam" id="PF00593">
    <property type="entry name" value="TonB_dep_Rec_b-barrel"/>
    <property type="match status" value="1"/>
</dbReference>
<accession>A0A2W1MZ82</accession>
<evidence type="ECO:0000256" key="7">
    <source>
        <dbReference type="ARBA" id="ARBA00023237"/>
    </source>
</evidence>
<dbReference type="Gene3D" id="2.170.130.10">
    <property type="entry name" value="TonB-dependent receptor, plug domain"/>
    <property type="match status" value="1"/>
</dbReference>
<keyword evidence="12" id="KW-0675">Receptor</keyword>
<name>A0A2W1MZ82_9FLAO</name>
<feature type="domain" description="TonB-dependent receptor plug" evidence="11">
    <location>
        <begin position="138"/>
        <end position="236"/>
    </location>
</feature>
<keyword evidence="2 8" id="KW-0813">Transport</keyword>
<evidence type="ECO:0000259" key="10">
    <source>
        <dbReference type="Pfam" id="PF00593"/>
    </source>
</evidence>
<dbReference type="RefSeq" id="WP_111063576.1">
    <property type="nucleotide sequence ID" value="NZ_JBHUCU010000017.1"/>
</dbReference>
<dbReference type="Pfam" id="PF13715">
    <property type="entry name" value="CarbopepD_reg_2"/>
    <property type="match status" value="1"/>
</dbReference>
<dbReference type="SUPFAM" id="SSF49464">
    <property type="entry name" value="Carboxypeptidase regulatory domain-like"/>
    <property type="match status" value="1"/>
</dbReference>
<dbReference type="Gene3D" id="2.40.170.20">
    <property type="entry name" value="TonB-dependent receptor, beta-barrel domain"/>
    <property type="match status" value="1"/>
</dbReference>
<dbReference type="Proteomes" id="UP000249248">
    <property type="component" value="Unassembled WGS sequence"/>
</dbReference>
<sequence>MNKILLFFLFLAHITCTYGQNEGQLFGKITDSITQKAVPFAHINITGTSRYFISDLNGSFTINKIEQGNISFTIIANGYDTLLKRVKFNTTAQQFNFTLNPSKNYLKLVTVDGGENTSAIRKLRAIEGVLLSKGKKSEVINMNKITGNKSANIGRQIYARIPGLNIWESDGAGIQLGIGGRGLSPTRTSNFNTRQDGYDISADALGYPESYYTPPSEAVKEIQLIRGAASLQFGTQFGGLLNFVLKKGNENKPLEVTARHTLGSFGLNSSFVSVGGSKNTWNYYAYYQYKFGDDWKAYSSFKVHNAGLKIEKHLSEKMKISIGLTKMYYIAMQPGGLTDFQFENDPSIVNRKRNWFEVDWNLAAFNFDYEFDARTRINSRFFGLLATRNSTGYLGQINRIDPNESRDLIAGQFKNFGNETRFLKIYDVKKMTWAYLFGFRLYQGYNESQQGLTSAGDQADFSFLNPATVDGSLYTFPSQNLAIFSEHIFNLTPRFSITPGLRFEYINTTADGVYREQIEDLAGNIIFDSLYQVAKDNERSFVIGGLGLNYHFSDSLELYTNFSQNYRSINFTDMQIVNPNFKIDPNLQDEKGFNFDIGVKGNIQHKINYDISAFVLLYNNRIGTTIQVDSVLFTTYQYRTNISKSITKGIEAVVEADLYDLFIKNDPAIDLNVFVNASYVNAIYYQSEQAAFENKKVELVPPINLKTGLTFTHHKFTASYQYSYTAAQFSDATNSLSQANAVNGIIPAYQIHDLSFKYSYKRFQIETGINNFLNEKYFTRRATAYPGPGIIPAQPRNYFVTLQFKI</sequence>
<dbReference type="AlphaFoldDB" id="A0A2W1MZ82"/>
<keyword evidence="7 8" id="KW-0998">Cell outer membrane</keyword>
<dbReference type="PANTHER" id="PTHR30442">
    <property type="entry name" value="IRON III DICITRATE TRANSPORT PROTEIN FECA"/>
    <property type="match status" value="1"/>
</dbReference>
<keyword evidence="5 9" id="KW-0798">TonB box</keyword>
<reference evidence="12 13" key="1">
    <citation type="submission" date="2018-06" db="EMBL/GenBank/DDBJ databases">
        <title>The draft genome sequence of Crocinitomix sp. SM1701.</title>
        <authorList>
            <person name="Zhang X."/>
        </authorList>
    </citation>
    <scope>NUCLEOTIDE SEQUENCE [LARGE SCALE GENOMIC DNA]</scope>
    <source>
        <strain evidence="12 13">SM1701</strain>
    </source>
</reference>
<dbReference type="OrthoDB" id="9758472at2"/>
<dbReference type="SUPFAM" id="SSF56935">
    <property type="entry name" value="Porins"/>
    <property type="match status" value="1"/>
</dbReference>
<dbReference type="PANTHER" id="PTHR30442:SF0">
    <property type="entry name" value="FE(3+) DICITRATE TRANSPORT PROTEIN FECA"/>
    <property type="match status" value="1"/>
</dbReference>
<dbReference type="InterPro" id="IPR036942">
    <property type="entry name" value="Beta-barrel_TonB_sf"/>
</dbReference>
<evidence type="ECO:0000313" key="12">
    <source>
        <dbReference type="EMBL" id="PZE16560.1"/>
    </source>
</evidence>
<dbReference type="EMBL" id="QKSB01000007">
    <property type="protein sequence ID" value="PZE16560.1"/>
    <property type="molecule type" value="Genomic_DNA"/>
</dbReference>
<evidence type="ECO:0000256" key="3">
    <source>
        <dbReference type="ARBA" id="ARBA00022452"/>
    </source>
</evidence>
<protein>
    <submittedName>
        <fullName evidence="12">TonB-dependent receptor</fullName>
    </submittedName>
</protein>
<evidence type="ECO:0000256" key="6">
    <source>
        <dbReference type="ARBA" id="ARBA00023136"/>
    </source>
</evidence>
<evidence type="ECO:0000313" key="13">
    <source>
        <dbReference type="Proteomes" id="UP000249248"/>
    </source>
</evidence>
<dbReference type="Gene3D" id="2.60.40.1120">
    <property type="entry name" value="Carboxypeptidase-like, regulatory domain"/>
    <property type="match status" value="1"/>
</dbReference>
<proteinExistence type="inferred from homology"/>
<keyword evidence="6 8" id="KW-0472">Membrane</keyword>
<dbReference type="GO" id="GO:0033214">
    <property type="term" value="P:siderophore-iron import into cell"/>
    <property type="evidence" value="ECO:0007669"/>
    <property type="project" value="TreeGrafter"/>
</dbReference>
<comment type="similarity">
    <text evidence="8 9">Belongs to the TonB-dependent receptor family.</text>
</comment>
<keyword evidence="13" id="KW-1185">Reference proteome</keyword>
<comment type="caution">
    <text evidence="12">The sequence shown here is derived from an EMBL/GenBank/DDBJ whole genome shotgun (WGS) entry which is preliminary data.</text>
</comment>
<evidence type="ECO:0000256" key="8">
    <source>
        <dbReference type="PROSITE-ProRule" id="PRU01360"/>
    </source>
</evidence>
<dbReference type="InterPro" id="IPR039426">
    <property type="entry name" value="TonB-dep_rcpt-like"/>
</dbReference>
<dbReference type="Pfam" id="PF07715">
    <property type="entry name" value="Plug"/>
    <property type="match status" value="1"/>
</dbReference>
<evidence type="ECO:0000256" key="2">
    <source>
        <dbReference type="ARBA" id="ARBA00022448"/>
    </source>
</evidence>
<comment type="subcellular location">
    <subcellularLocation>
        <location evidence="1 8">Cell outer membrane</location>
        <topology evidence="1 8">Multi-pass membrane protein</topology>
    </subcellularLocation>
</comment>